<feature type="domain" description="4Fe-4S ferredoxin-type" evidence="9">
    <location>
        <begin position="83"/>
        <end position="112"/>
    </location>
</feature>
<dbReference type="InterPro" id="IPR000813">
    <property type="entry name" value="7Fe_ferredoxin"/>
</dbReference>
<keyword evidence="7" id="KW-0408">Iron</keyword>
<evidence type="ECO:0000256" key="2">
    <source>
        <dbReference type="ARBA" id="ARBA00022448"/>
    </source>
</evidence>
<dbReference type="GO" id="GO:0051539">
    <property type="term" value="F:4 iron, 4 sulfur cluster binding"/>
    <property type="evidence" value="ECO:0007669"/>
    <property type="project" value="UniProtKB-KW"/>
</dbReference>
<keyword evidence="6" id="KW-0249">Electron transport</keyword>
<accession>B8GGE8</accession>
<keyword evidence="4" id="KW-0479">Metal-binding</keyword>
<dbReference type="CDD" id="cd16374">
    <property type="entry name" value="DMSOR_beta_like"/>
    <property type="match status" value="1"/>
</dbReference>
<dbReference type="PROSITE" id="PS00198">
    <property type="entry name" value="4FE4S_FER_1"/>
    <property type="match status" value="1"/>
</dbReference>
<keyword evidence="11" id="KW-1185">Reference proteome</keyword>
<evidence type="ECO:0000313" key="10">
    <source>
        <dbReference type="EMBL" id="ACL16203.1"/>
    </source>
</evidence>
<dbReference type="GO" id="GO:0009055">
    <property type="term" value="F:electron transfer activity"/>
    <property type="evidence" value="ECO:0007669"/>
    <property type="project" value="InterPro"/>
</dbReference>
<keyword evidence="2" id="KW-0813">Transport</keyword>
<gene>
    <name evidence="10" type="ordered locus">Mpal_0841</name>
</gene>
<dbReference type="PRINTS" id="PR00354">
    <property type="entry name" value="7FE8SFRDOXIN"/>
</dbReference>
<name>B8GGE8_METPE</name>
<dbReference type="KEGG" id="mpl:Mpal_0841"/>
<evidence type="ECO:0000313" key="11">
    <source>
        <dbReference type="Proteomes" id="UP000002457"/>
    </source>
</evidence>
<dbReference type="PANTHER" id="PTHR43177:SF5">
    <property type="entry name" value="ANAEROBIC DIMETHYL SULFOXIDE REDUCTASE CHAIN B-RELATED"/>
    <property type="match status" value="1"/>
</dbReference>
<dbReference type="Proteomes" id="UP000002457">
    <property type="component" value="Chromosome"/>
</dbReference>
<evidence type="ECO:0000256" key="5">
    <source>
        <dbReference type="ARBA" id="ARBA00022737"/>
    </source>
</evidence>
<dbReference type="eggNOG" id="arCOG01500">
    <property type="taxonomic scope" value="Archaea"/>
</dbReference>
<evidence type="ECO:0000256" key="3">
    <source>
        <dbReference type="ARBA" id="ARBA00022485"/>
    </source>
</evidence>
<feature type="domain" description="4Fe-4S ferredoxin-type" evidence="9">
    <location>
        <begin position="50"/>
        <end position="81"/>
    </location>
</feature>
<dbReference type="InterPro" id="IPR017896">
    <property type="entry name" value="4Fe4S_Fe-S-bd"/>
</dbReference>
<evidence type="ECO:0000256" key="8">
    <source>
        <dbReference type="ARBA" id="ARBA00023014"/>
    </source>
</evidence>
<evidence type="ECO:0000256" key="1">
    <source>
        <dbReference type="ARBA" id="ARBA00001966"/>
    </source>
</evidence>
<comment type="cofactor">
    <cofactor evidence="1">
        <name>[4Fe-4S] cluster</name>
        <dbReference type="ChEBI" id="CHEBI:49883"/>
    </cofactor>
</comment>
<dbReference type="STRING" id="521011.Mpal_0841"/>
<dbReference type="GO" id="GO:0016491">
    <property type="term" value="F:oxidoreductase activity"/>
    <property type="evidence" value="ECO:0007669"/>
    <property type="project" value="UniProtKB-ARBA"/>
</dbReference>
<dbReference type="PANTHER" id="PTHR43177">
    <property type="entry name" value="PROTEIN NRFC"/>
    <property type="match status" value="1"/>
</dbReference>
<dbReference type="PROSITE" id="PS51379">
    <property type="entry name" value="4FE4S_FER_2"/>
    <property type="match status" value="3"/>
</dbReference>
<dbReference type="OrthoDB" id="2837at2157"/>
<dbReference type="GO" id="GO:0046872">
    <property type="term" value="F:metal ion binding"/>
    <property type="evidence" value="ECO:0007669"/>
    <property type="project" value="UniProtKB-KW"/>
</dbReference>
<dbReference type="SUPFAM" id="SSF54862">
    <property type="entry name" value="4Fe-4S ferredoxins"/>
    <property type="match status" value="1"/>
</dbReference>
<dbReference type="RefSeq" id="WP_012617522.1">
    <property type="nucleotide sequence ID" value="NC_011832.1"/>
</dbReference>
<protein>
    <submittedName>
        <fullName evidence="10">4Fe-4S ferredoxin iron-sulfur binding domain protein</fullName>
    </submittedName>
</protein>
<reference evidence="10 11" key="1">
    <citation type="journal article" date="2015" name="Genome Announc.">
        <title>Complete Genome Sequence of Methanosphaerula palustris E1-9CT, a Hydrogenotrophic Methanogen Isolated from a Minerotrophic Fen Peatland.</title>
        <authorList>
            <person name="Cadillo-Quiroz H."/>
            <person name="Browne P."/>
            <person name="Kyrpides N."/>
            <person name="Woyke T."/>
            <person name="Goodwin L."/>
            <person name="Detter C."/>
            <person name="Yavitt J.B."/>
            <person name="Zinder S.H."/>
        </authorList>
    </citation>
    <scope>NUCLEOTIDE SEQUENCE [LARGE SCALE GENOMIC DNA]</scope>
    <source>
        <strain evidence="11">ATCC BAA-1556 / DSM 19958 / E1-9c</strain>
    </source>
</reference>
<keyword evidence="3" id="KW-0004">4Fe-4S</keyword>
<dbReference type="EMBL" id="CP001338">
    <property type="protein sequence ID" value="ACL16203.1"/>
    <property type="molecule type" value="Genomic_DNA"/>
</dbReference>
<organism evidence="10 11">
    <name type="scientific">Methanosphaerula palustris (strain ATCC BAA-1556 / DSM 19958 / E1-9c)</name>
    <dbReference type="NCBI Taxonomy" id="521011"/>
    <lineage>
        <taxon>Archaea</taxon>
        <taxon>Methanobacteriati</taxon>
        <taxon>Methanobacteriota</taxon>
        <taxon>Stenosarchaea group</taxon>
        <taxon>Methanomicrobia</taxon>
        <taxon>Methanomicrobiales</taxon>
        <taxon>Methanoregulaceae</taxon>
        <taxon>Methanosphaerula</taxon>
    </lineage>
</organism>
<evidence type="ECO:0000256" key="7">
    <source>
        <dbReference type="ARBA" id="ARBA00023004"/>
    </source>
</evidence>
<proteinExistence type="predicted"/>
<dbReference type="HOGENOM" id="CLU_043374_3_1_2"/>
<dbReference type="GeneID" id="7272331"/>
<evidence type="ECO:0000259" key="9">
    <source>
        <dbReference type="PROSITE" id="PS51379"/>
    </source>
</evidence>
<sequence>MKTVFVRAERCIGCRHCEVACAVEHSASRELFGARNEEPISRPRVHVEVVDYLTFPNRCRHCDPAPCMQVCPTEALYRDLSTGSVAIHYNRCIDCAVCAMACPFGVIRFQRVRQVDLPRDVNAKCDNCIDRQQNGVIPACAEACKTGALEFGEVNDLIEKSSHDFSMKLLLSREPAREPVGEVPSMPENIRAFREIMGTLADL</sequence>
<keyword evidence="5" id="KW-0677">Repeat</keyword>
<dbReference type="Gene3D" id="3.30.70.20">
    <property type="match status" value="2"/>
</dbReference>
<evidence type="ECO:0000256" key="6">
    <source>
        <dbReference type="ARBA" id="ARBA00022982"/>
    </source>
</evidence>
<keyword evidence="8" id="KW-0411">Iron-sulfur</keyword>
<dbReference type="InterPro" id="IPR017900">
    <property type="entry name" value="4Fe4S_Fe_S_CS"/>
</dbReference>
<dbReference type="AlphaFoldDB" id="B8GGE8"/>
<evidence type="ECO:0000256" key="4">
    <source>
        <dbReference type="ARBA" id="ARBA00022723"/>
    </source>
</evidence>
<dbReference type="InterPro" id="IPR050954">
    <property type="entry name" value="ET_IronSulfur_Cluster-Binding"/>
</dbReference>
<feature type="domain" description="4Fe-4S ferredoxin-type" evidence="9">
    <location>
        <begin position="2"/>
        <end position="31"/>
    </location>
</feature>
<dbReference type="Pfam" id="PF13247">
    <property type="entry name" value="Fer4_11"/>
    <property type="match status" value="1"/>
</dbReference>